<name>A0A2P5HIT2_DIAHE</name>
<dbReference type="AlphaFoldDB" id="A0A2P5HIT2"/>
<sequence length="385" mass="43654">MASISAPRLLLRQRLSFRCRVSALSQHFIRHSHQGNGERSAGVAGFESQTPGTVVPFNIWEKEIYLWHLDRKYGPMSMEKVKNDFLRPGTTLSWRVGDEVLRRLDPGHSRDDPDADILHYDVIRIPIKKTQLVSPHLQKLQMKRKFEVFIRSNAQIANDLGHRLLSYAYHVLSDPYLGARYPVEVHIAPPSDPGSPFGVKWASRNRIDLHPEVIMRAMPYHVRYTRELVGDKAVGWRKSGFFTLTAESYNPALRFPSNNHNGDPDQAAAASEPNPSAVDKQMKFEHALNKSLRAAKHNINKALGRKLKRTFKNRVRNGQRGPLPEELSRFEDEKKAKIKEASAKIQAHFERMFEVNSSPADAAEPEPFEGSKGGPSSPTTDDKSR</sequence>
<feature type="region of interest" description="Disordered" evidence="1">
    <location>
        <begin position="255"/>
        <end position="278"/>
    </location>
</feature>
<proteinExistence type="predicted"/>
<reference evidence="2" key="1">
    <citation type="submission" date="2017-09" db="EMBL/GenBank/DDBJ databases">
        <title>Polyketide synthases of a Diaporthe helianthi virulent isolate.</title>
        <authorList>
            <person name="Baroncelli R."/>
        </authorList>
    </citation>
    <scope>NUCLEOTIDE SEQUENCE [LARGE SCALE GENOMIC DNA]</scope>
    <source>
        <strain evidence="2">7/96</strain>
    </source>
</reference>
<accession>A0A2P5HIT2</accession>
<dbReference type="InParanoid" id="A0A2P5HIT2"/>
<organism evidence="2 3">
    <name type="scientific">Diaporthe helianthi</name>
    <dbReference type="NCBI Taxonomy" id="158607"/>
    <lineage>
        <taxon>Eukaryota</taxon>
        <taxon>Fungi</taxon>
        <taxon>Dikarya</taxon>
        <taxon>Ascomycota</taxon>
        <taxon>Pezizomycotina</taxon>
        <taxon>Sordariomycetes</taxon>
        <taxon>Sordariomycetidae</taxon>
        <taxon>Diaporthales</taxon>
        <taxon>Diaporthaceae</taxon>
        <taxon>Diaporthe</taxon>
    </lineage>
</organism>
<dbReference type="EMBL" id="MAVT02001765">
    <property type="protein sequence ID" value="POS70170.1"/>
    <property type="molecule type" value="Genomic_DNA"/>
</dbReference>
<protein>
    <submittedName>
        <fullName evidence="2">Uncharacterized protein</fullName>
    </submittedName>
</protein>
<feature type="region of interest" description="Disordered" evidence="1">
    <location>
        <begin position="353"/>
        <end position="385"/>
    </location>
</feature>
<evidence type="ECO:0000313" key="3">
    <source>
        <dbReference type="Proteomes" id="UP000094444"/>
    </source>
</evidence>
<keyword evidence="3" id="KW-1185">Reference proteome</keyword>
<evidence type="ECO:0000256" key="1">
    <source>
        <dbReference type="SAM" id="MobiDB-lite"/>
    </source>
</evidence>
<evidence type="ECO:0000313" key="2">
    <source>
        <dbReference type="EMBL" id="POS70170.1"/>
    </source>
</evidence>
<gene>
    <name evidence="2" type="ORF">DHEL01_v211440</name>
</gene>
<dbReference type="OrthoDB" id="3525976at2759"/>
<comment type="caution">
    <text evidence="2">The sequence shown here is derived from an EMBL/GenBank/DDBJ whole genome shotgun (WGS) entry which is preliminary data.</text>
</comment>
<dbReference type="Proteomes" id="UP000094444">
    <property type="component" value="Unassembled WGS sequence"/>
</dbReference>